<feature type="signal peptide" evidence="8">
    <location>
        <begin position="1"/>
        <end position="17"/>
    </location>
</feature>
<evidence type="ECO:0000256" key="5">
    <source>
        <dbReference type="ARBA" id="ARBA00023235"/>
    </source>
</evidence>
<dbReference type="InterPro" id="IPR000774">
    <property type="entry name" value="PPIase_FKBP_N"/>
</dbReference>
<dbReference type="InterPro" id="IPR036944">
    <property type="entry name" value="PPIase_FKBP_N_sf"/>
</dbReference>
<dbReference type="KEGG" id="scd:Spica_0833"/>
<name>F8F0C3_GRAC1</name>
<keyword evidence="5 6" id="KW-0413">Isomerase</keyword>
<dbReference type="InterPro" id="IPR046357">
    <property type="entry name" value="PPIase_dom_sf"/>
</dbReference>
<evidence type="ECO:0000256" key="2">
    <source>
        <dbReference type="ARBA" id="ARBA00006577"/>
    </source>
</evidence>
<dbReference type="GO" id="GO:0006457">
    <property type="term" value="P:protein folding"/>
    <property type="evidence" value="ECO:0007669"/>
    <property type="project" value="InterPro"/>
</dbReference>
<keyword evidence="11" id="KW-1185">Reference proteome</keyword>
<dbReference type="HOGENOM" id="CLU_013615_0_1_12"/>
<dbReference type="eggNOG" id="COG0545">
    <property type="taxonomic scope" value="Bacteria"/>
</dbReference>
<dbReference type="Gene3D" id="3.10.50.40">
    <property type="match status" value="1"/>
</dbReference>
<dbReference type="PANTHER" id="PTHR43811:SF19">
    <property type="entry name" value="39 KDA FK506-BINDING NUCLEAR PROTEIN"/>
    <property type="match status" value="1"/>
</dbReference>
<gene>
    <name evidence="10" type="ordered locus">Spica_0833</name>
</gene>
<evidence type="ECO:0000259" key="9">
    <source>
        <dbReference type="PROSITE" id="PS50059"/>
    </source>
</evidence>
<evidence type="ECO:0000256" key="7">
    <source>
        <dbReference type="RuleBase" id="RU003915"/>
    </source>
</evidence>
<dbReference type="InterPro" id="IPR001179">
    <property type="entry name" value="PPIase_FKBP_dom"/>
</dbReference>
<dbReference type="Pfam" id="PF00254">
    <property type="entry name" value="FKBP_C"/>
    <property type="match status" value="1"/>
</dbReference>
<organism evidence="10 11">
    <name type="scientific">Gracilinema caldarium (strain ATCC 51460 / DSM 7334 / H1)</name>
    <name type="common">Treponema caldarium</name>
    <dbReference type="NCBI Taxonomy" id="744872"/>
    <lineage>
        <taxon>Bacteria</taxon>
        <taxon>Pseudomonadati</taxon>
        <taxon>Spirochaetota</taxon>
        <taxon>Spirochaetia</taxon>
        <taxon>Spirochaetales</taxon>
        <taxon>Breznakiellaceae</taxon>
        <taxon>Gracilinema</taxon>
    </lineage>
</organism>
<dbReference type="Proteomes" id="UP000000503">
    <property type="component" value="Chromosome"/>
</dbReference>
<keyword evidence="3 8" id="KW-0732">Signal</keyword>
<dbReference type="PROSITE" id="PS51257">
    <property type="entry name" value="PROKAR_LIPOPROTEIN"/>
    <property type="match status" value="1"/>
</dbReference>
<sequence>MKKTVLSIFLASTVLFACNAKGSADASKDTNATKPASKSDTSYAVGMALGKSVKDTGLELDYNAFLQGFKDNMEGKKLKLTEEQANSYIQEAIMAAQTKKAADNKVKETKFLEDNGKKPGVKTTDSGLQYEVISEGTGAKPQATDTVKVHYTGTLMDGTKFDSSVDRGEPATFPLDQVIPGWTEGIQLMTVGSKYKLYIPSALAYGESGAGNVIPPNAPLIFEVELLGIEK</sequence>
<accession>F8F0C3</accession>
<reference evidence="11" key="1">
    <citation type="journal article" date="2013" name="Stand. Genomic Sci.">
        <title>Genome sequence of the thermophilic fresh-water bacterium Spirochaeta caldaria type strain (H1(T)), reclassification of Spirochaeta caldaria, Spirochaeta stenostrepta, and Spirochaeta zuelzerae in the genus Treponema as Treponema caldaria comb. nov., Treponema stenostrepta comb. nov., and Treponema zuelzerae comb. nov., and emendation of the genus Treponema.</title>
        <authorList>
            <person name="Abt B."/>
            <person name="Goker M."/>
            <person name="Scheuner C."/>
            <person name="Han C."/>
            <person name="Lu M."/>
            <person name="Misra M."/>
            <person name="Lapidus A."/>
            <person name="Nolan M."/>
            <person name="Lucas S."/>
            <person name="Hammon N."/>
            <person name="Deshpande S."/>
            <person name="Cheng J.F."/>
            <person name="Tapia R."/>
            <person name="Goodwin L.A."/>
            <person name="Pitluck S."/>
            <person name="Liolios K."/>
            <person name="Pagani I."/>
            <person name="Ivanova N."/>
            <person name="Mavromatis K."/>
            <person name="Mikhailova N."/>
            <person name="Huntemann M."/>
            <person name="Pati A."/>
            <person name="Chen A."/>
            <person name="Palaniappan K."/>
            <person name="Land M."/>
            <person name="Hauser L."/>
            <person name="Jeffries C.D."/>
            <person name="Rohde M."/>
            <person name="Spring S."/>
            <person name="Gronow S."/>
            <person name="Detter J.C."/>
            <person name="Bristow J."/>
            <person name="Eisen J.A."/>
            <person name="Markowitz V."/>
            <person name="Hugenholtz P."/>
            <person name="Kyrpides N.C."/>
            <person name="Woyke T."/>
            <person name="Klenk H.P."/>
        </authorList>
    </citation>
    <scope>NUCLEOTIDE SEQUENCE</scope>
    <source>
        <strain evidence="11">ATCC 51460 / DSM 7334 / H1</strain>
    </source>
</reference>
<dbReference type="STRING" id="744872.Spica_0833"/>
<dbReference type="PROSITE" id="PS50059">
    <property type="entry name" value="FKBP_PPIASE"/>
    <property type="match status" value="1"/>
</dbReference>
<comment type="similarity">
    <text evidence="2 7">Belongs to the FKBP-type PPIase family.</text>
</comment>
<keyword evidence="4 6" id="KW-0697">Rotamase</keyword>
<dbReference type="PANTHER" id="PTHR43811">
    <property type="entry name" value="FKBP-TYPE PEPTIDYL-PROLYL CIS-TRANS ISOMERASE FKPA"/>
    <property type="match status" value="1"/>
</dbReference>
<dbReference type="GO" id="GO:0003755">
    <property type="term" value="F:peptidyl-prolyl cis-trans isomerase activity"/>
    <property type="evidence" value="ECO:0007669"/>
    <property type="project" value="UniProtKB-UniRule"/>
</dbReference>
<evidence type="ECO:0000256" key="8">
    <source>
        <dbReference type="SAM" id="SignalP"/>
    </source>
</evidence>
<dbReference type="Pfam" id="PF01346">
    <property type="entry name" value="FKBP_N"/>
    <property type="match status" value="1"/>
</dbReference>
<evidence type="ECO:0000313" key="10">
    <source>
        <dbReference type="EMBL" id="AEJ18987.1"/>
    </source>
</evidence>
<proteinExistence type="inferred from homology"/>
<evidence type="ECO:0000256" key="1">
    <source>
        <dbReference type="ARBA" id="ARBA00000971"/>
    </source>
</evidence>
<comment type="catalytic activity">
    <reaction evidence="1 6 7">
        <text>[protein]-peptidylproline (omega=180) = [protein]-peptidylproline (omega=0)</text>
        <dbReference type="Rhea" id="RHEA:16237"/>
        <dbReference type="Rhea" id="RHEA-COMP:10747"/>
        <dbReference type="Rhea" id="RHEA-COMP:10748"/>
        <dbReference type="ChEBI" id="CHEBI:83833"/>
        <dbReference type="ChEBI" id="CHEBI:83834"/>
        <dbReference type="EC" id="5.2.1.8"/>
    </reaction>
</comment>
<evidence type="ECO:0000313" key="11">
    <source>
        <dbReference type="Proteomes" id="UP000000503"/>
    </source>
</evidence>
<feature type="chain" id="PRO_5003376609" description="Peptidyl-prolyl cis-trans isomerase" evidence="8">
    <location>
        <begin position="18"/>
        <end position="231"/>
    </location>
</feature>
<evidence type="ECO:0000256" key="6">
    <source>
        <dbReference type="PROSITE-ProRule" id="PRU00277"/>
    </source>
</evidence>
<evidence type="ECO:0000256" key="4">
    <source>
        <dbReference type="ARBA" id="ARBA00023110"/>
    </source>
</evidence>
<feature type="domain" description="PPIase FKBP-type" evidence="9">
    <location>
        <begin position="144"/>
        <end position="230"/>
    </location>
</feature>
<dbReference type="Gene3D" id="1.10.287.460">
    <property type="entry name" value="Peptidyl-prolyl cis-trans isomerase, FKBP-type, N-terminal domain"/>
    <property type="match status" value="1"/>
</dbReference>
<dbReference type="AlphaFoldDB" id="F8F0C3"/>
<protein>
    <recommendedName>
        <fullName evidence="7">Peptidyl-prolyl cis-trans isomerase</fullName>
        <ecNumber evidence="7">5.2.1.8</ecNumber>
    </recommendedName>
</protein>
<dbReference type="FunFam" id="3.10.50.40:FF:000045">
    <property type="entry name" value="Peptidyl-prolyl cis-trans isomerase"/>
    <property type="match status" value="1"/>
</dbReference>
<dbReference type="EC" id="5.2.1.8" evidence="7"/>
<evidence type="ECO:0000256" key="3">
    <source>
        <dbReference type="ARBA" id="ARBA00022729"/>
    </source>
</evidence>
<dbReference type="EMBL" id="CP002868">
    <property type="protein sequence ID" value="AEJ18987.1"/>
    <property type="molecule type" value="Genomic_DNA"/>
</dbReference>
<dbReference type="SUPFAM" id="SSF54534">
    <property type="entry name" value="FKBP-like"/>
    <property type="match status" value="1"/>
</dbReference>